<accession>A0A2N9JH99</accession>
<dbReference type="InterPro" id="IPR050482">
    <property type="entry name" value="Sensor_HK_TwoCompSys"/>
</dbReference>
<evidence type="ECO:0000256" key="6">
    <source>
        <dbReference type="ARBA" id="ARBA00022777"/>
    </source>
</evidence>
<evidence type="ECO:0000313" key="12">
    <source>
        <dbReference type="Proteomes" id="UP000238164"/>
    </source>
</evidence>
<keyword evidence="8" id="KW-0902">Two-component regulatory system</keyword>
<keyword evidence="7" id="KW-0067">ATP-binding</keyword>
<feature type="transmembrane region" description="Helical" evidence="9">
    <location>
        <begin position="118"/>
        <end position="136"/>
    </location>
</feature>
<evidence type="ECO:0000256" key="1">
    <source>
        <dbReference type="ARBA" id="ARBA00000085"/>
    </source>
</evidence>
<feature type="domain" description="Signal transduction histidine kinase subgroup 3 dimerisation and phosphoacceptor" evidence="10">
    <location>
        <begin position="184"/>
        <end position="246"/>
    </location>
</feature>
<dbReference type="AlphaFoldDB" id="A0A2N9JH99"/>
<dbReference type="EC" id="2.7.13.3" evidence="2"/>
<dbReference type="Proteomes" id="UP000238164">
    <property type="component" value="Chromosome 1"/>
</dbReference>
<dbReference type="GO" id="GO:0000155">
    <property type="term" value="F:phosphorelay sensor kinase activity"/>
    <property type="evidence" value="ECO:0007669"/>
    <property type="project" value="InterPro"/>
</dbReference>
<dbReference type="PANTHER" id="PTHR24421:SF10">
    <property type="entry name" value="NITRATE_NITRITE SENSOR PROTEIN NARQ"/>
    <property type="match status" value="1"/>
</dbReference>
<dbReference type="KEGG" id="mgg:MPLG2_1740"/>
<evidence type="ECO:0000256" key="8">
    <source>
        <dbReference type="ARBA" id="ARBA00023012"/>
    </source>
</evidence>
<dbReference type="EMBL" id="LT985188">
    <property type="protein sequence ID" value="SPD86776.1"/>
    <property type="molecule type" value="Genomic_DNA"/>
</dbReference>
<keyword evidence="4" id="KW-0808">Transferase</keyword>
<evidence type="ECO:0000256" key="5">
    <source>
        <dbReference type="ARBA" id="ARBA00022741"/>
    </source>
</evidence>
<dbReference type="SUPFAM" id="SSF55874">
    <property type="entry name" value="ATPase domain of HSP90 chaperone/DNA topoisomerase II/histidine kinase"/>
    <property type="match status" value="1"/>
</dbReference>
<dbReference type="InterPro" id="IPR036890">
    <property type="entry name" value="HATPase_C_sf"/>
</dbReference>
<keyword evidence="12" id="KW-1185">Reference proteome</keyword>
<keyword evidence="9" id="KW-0812">Transmembrane</keyword>
<evidence type="ECO:0000256" key="9">
    <source>
        <dbReference type="SAM" id="Phobius"/>
    </source>
</evidence>
<sequence length="387" mass="41304">MNPIGGEQARYAAFMVAAQRPVKGEALWLEPALASALLIVSLVASYGEPWPHYLWIDIVTCAGAAAAYRWPLVGASVAALGLAVWLVIPDAGPSVSGLGVLIVVFAAHRKNLSWRLPLTLVVAGLLFAVMIVRSGVEPERYWGSSLLWAVFLGVAVGSGALWHRRYRLLQQERERAAADLEEFRLELARDLHDTVAQTLSATAMRAHLALAETDVPGEVRTDLEWIAEQCRSSAHDLRQILGRLRGREPSAGVPLASLGTLRATVEQQVERLVTAGFTAESEVGVGRLSAARAQALSAVTVEAVNNMVRHAAPGTLCRIDIRDDGDDVVATYTNTAGAQSAAAPGMGLTGVRERLALLGGTSEQTRAGTEWRLVARLPHGVEANPTG</sequence>
<keyword evidence="3" id="KW-0597">Phosphoprotein</keyword>
<protein>
    <recommendedName>
        <fullName evidence="2">histidine kinase</fullName>
        <ecNumber evidence="2">2.7.13.3</ecNumber>
    </recommendedName>
</protein>
<proteinExistence type="predicted"/>
<evidence type="ECO:0000256" key="4">
    <source>
        <dbReference type="ARBA" id="ARBA00022679"/>
    </source>
</evidence>
<feature type="transmembrane region" description="Helical" evidence="9">
    <location>
        <begin position="26"/>
        <end position="46"/>
    </location>
</feature>
<organism evidence="11 12">
    <name type="scientific">Micropruina glycogenica</name>
    <dbReference type="NCBI Taxonomy" id="75385"/>
    <lineage>
        <taxon>Bacteria</taxon>
        <taxon>Bacillati</taxon>
        <taxon>Actinomycetota</taxon>
        <taxon>Actinomycetes</taxon>
        <taxon>Propionibacteriales</taxon>
        <taxon>Nocardioidaceae</taxon>
        <taxon>Micropruina</taxon>
    </lineage>
</organism>
<reference evidence="11 12" key="1">
    <citation type="submission" date="2018-02" db="EMBL/GenBank/DDBJ databases">
        <authorList>
            <person name="Cohen D.B."/>
            <person name="Kent A.D."/>
        </authorList>
    </citation>
    <scope>NUCLEOTIDE SEQUENCE [LARGE SCALE GENOMIC DNA]</scope>
    <source>
        <strain evidence="11">1</strain>
    </source>
</reference>
<dbReference type="Gene3D" id="1.20.5.1930">
    <property type="match status" value="1"/>
</dbReference>
<dbReference type="Gene3D" id="3.30.565.10">
    <property type="entry name" value="Histidine kinase-like ATPase, C-terminal domain"/>
    <property type="match status" value="1"/>
</dbReference>
<evidence type="ECO:0000256" key="2">
    <source>
        <dbReference type="ARBA" id="ARBA00012438"/>
    </source>
</evidence>
<evidence type="ECO:0000313" key="11">
    <source>
        <dbReference type="EMBL" id="SPD86776.1"/>
    </source>
</evidence>
<evidence type="ECO:0000259" key="10">
    <source>
        <dbReference type="Pfam" id="PF07730"/>
    </source>
</evidence>
<evidence type="ECO:0000256" key="7">
    <source>
        <dbReference type="ARBA" id="ARBA00022840"/>
    </source>
</evidence>
<evidence type="ECO:0000256" key="3">
    <source>
        <dbReference type="ARBA" id="ARBA00022553"/>
    </source>
</evidence>
<feature type="transmembrane region" description="Helical" evidence="9">
    <location>
        <begin position="142"/>
        <end position="163"/>
    </location>
</feature>
<keyword evidence="9" id="KW-1133">Transmembrane helix</keyword>
<dbReference type="GO" id="GO:0046983">
    <property type="term" value="F:protein dimerization activity"/>
    <property type="evidence" value="ECO:0007669"/>
    <property type="project" value="InterPro"/>
</dbReference>
<dbReference type="Pfam" id="PF07730">
    <property type="entry name" value="HisKA_3"/>
    <property type="match status" value="1"/>
</dbReference>
<dbReference type="InterPro" id="IPR011712">
    <property type="entry name" value="Sig_transdc_His_kin_sub3_dim/P"/>
</dbReference>
<dbReference type="GO" id="GO:0016020">
    <property type="term" value="C:membrane"/>
    <property type="evidence" value="ECO:0007669"/>
    <property type="project" value="InterPro"/>
</dbReference>
<comment type="catalytic activity">
    <reaction evidence="1">
        <text>ATP + protein L-histidine = ADP + protein N-phospho-L-histidine.</text>
        <dbReference type="EC" id="2.7.13.3"/>
    </reaction>
</comment>
<feature type="transmembrane region" description="Helical" evidence="9">
    <location>
        <begin position="82"/>
        <end position="106"/>
    </location>
</feature>
<keyword evidence="5" id="KW-0547">Nucleotide-binding</keyword>
<keyword evidence="9" id="KW-0472">Membrane</keyword>
<name>A0A2N9JH99_9ACTN</name>
<dbReference type="PANTHER" id="PTHR24421">
    <property type="entry name" value="NITRATE/NITRITE SENSOR PROTEIN NARX-RELATED"/>
    <property type="match status" value="1"/>
</dbReference>
<keyword evidence="6 11" id="KW-0418">Kinase</keyword>
<gene>
    <name evidence="11" type="ORF">MPLG2_1740</name>
</gene>
<dbReference type="GO" id="GO:0005524">
    <property type="term" value="F:ATP binding"/>
    <property type="evidence" value="ECO:0007669"/>
    <property type="project" value="UniProtKB-KW"/>
</dbReference>